<dbReference type="InterPro" id="IPR001171">
    <property type="entry name" value="ERG24_DHCR-like"/>
</dbReference>
<dbReference type="GO" id="GO:0016020">
    <property type="term" value="C:membrane"/>
    <property type="evidence" value="ECO:0007669"/>
    <property type="project" value="InterPro"/>
</dbReference>
<dbReference type="GO" id="GO:0016628">
    <property type="term" value="F:oxidoreductase activity, acting on the CH-CH group of donors, NAD or NADP as acceptor"/>
    <property type="evidence" value="ECO:0007669"/>
    <property type="project" value="InterPro"/>
</dbReference>
<accession>A0A438EKE5</accession>
<evidence type="ECO:0000256" key="1">
    <source>
        <dbReference type="SAM" id="Phobius"/>
    </source>
</evidence>
<protein>
    <submittedName>
        <fullName evidence="2">Delta(14)-sterol reductase</fullName>
    </submittedName>
</protein>
<organism evidence="2 3">
    <name type="scientific">Vitis vinifera</name>
    <name type="common">Grape</name>
    <dbReference type="NCBI Taxonomy" id="29760"/>
    <lineage>
        <taxon>Eukaryota</taxon>
        <taxon>Viridiplantae</taxon>
        <taxon>Streptophyta</taxon>
        <taxon>Embryophyta</taxon>
        <taxon>Tracheophyta</taxon>
        <taxon>Spermatophyta</taxon>
        <taxon>Magnoliopsida</taxon>
        <taxon>eudicotyledons</taxon>
        <taxon>Gunneridae</taxon>
        <taxon>Pentapetalae</taxon>
        <taxon>rosids</taxon>
        <taxon>Vitales</taxon>
        <taxon>Vitaceae</taxon>
        <taxon>Viteae</taxon>
        <taxon>Vitis</taxon>
    </lineage>
</organism>
<name>A0A438EKE5_VITVI</name>
<gene>
    <name evidence="2" type="primary">FK_0</name>
    <name evidence="2" type="ORF">CK203_084770</name>
</gene>
<comment type="caution">
    <text evidence="2">The sequence shown here is derived from an EMBL/GenBank/DDBJ whole genome shotgun (WGS) entry which is preliminary data.</text>
</comment>
<keyword evidence="1" id="KW-0812">Transmembrane</keyword>
<dbReference type="Pfam" id="PF01222">
    <property type="entry name" value="ERG4_ERG24"/>
    <property type="match status" value="1"/>
</dbReference>
<dbReference type="EMBL" id="QGNW01001256">
    <property type="protein sequence ID" value="RVW48199.1"/>
    <property type="molecule type" value="Genomic_DNA"/>
</dbReference>
<dbReference type="PANTHER" id="PTHR34427:SF16">
    <property type="entry name" value="DUF4283 DOMAIN-CONTAINING PROTEIN"/>
    <property type="match status" value="1"/>
</dbReference>
<evidence type="ECO:0000313" key="3">
    <source>
        <dbReference type="Proteomes" id="UP000288805"/>
    </source>
</evidence>
<evidence type="ECO:0000313" key="2">
    <source>
        <dbReference type="EMBL" id="RVW48199.1"/>
    </source>
</evidence>
<dbReference type="GO" id="GO:0016126">
    <property type="term" value="P:sterol biosynthetic process"/>
    <property type="evidence" value="ECO:0007669"/>
    <property type="project" value="InterPro"/>
</dbReference>
<dbReference type="AlphaFoldDB" id="A0A438EKE5"/>
<keyword evidence="1" id="KW-0472">Membrane</keyword>
<feature type="transmembrane region" description="Helical" evidence="1">
    <location>
        <begin position="27"/>
        <end position="45"/>
    </location>
</feature>
<dbReference type="PANTHER" id="PTHR34427">
    <property type="entry name" value="DUF4283 DOMAIN PROTEIN"/>
    <property type="match status" value="1"/>
</dbReference>
<keyword evidence="1" id="KW-1133">Transmembrane helix</keyword>
<sequence length="363" mass="41382">MGGSGFQSQWFGIQLNPQFMGIDIKFFFVRAGMLGWLLINLSILAKSIQDANLSQSMLLYQLFCVLYILDYFFYEEYMTSTFGKRGLVLLLEGVELCCDNFNRRPFSLSAEGKRFSLIFSEGRGGVEGWKTLASKLRSISVVLVNIPSKLPQGDACRRRECSTDFPCKGASFVDAISRGKGEMGEVVCIQCGWEELEKNMKKHSLVGRWGDFARKSLKLDWWSPEVGCFKEGASAKEIWVRMIGLSVHLWRKDFFKRVGDACGGFVAVDTVERYHLQWARILISFNRRRVPRLLNEVAGSSANAIHLWWEAPPWLLSVSTKENHWMLEVREDSEERSCAARCVGVEFRKRAKSHMASSEPFVC</sequence>
<proteinExistence type="predicted"/>
<reference evidence="2 3" key="1">
    <citation type="journal article" date="2018" name="PLoS Genet.">
        <title>Population sequencing reveals clonal diversity and ancestral inbreeding in the grapevine cultivar Chardonnay.</title>
        <authorList>
            <person name="Roach M.J."/>
            <person name="Johnson D.L."/>
            <person name="Bohlmann J."/>
            <person name="van Vuuren H.J."/>
            <person name="Jones S.J."/>
            <person name="Pretorius I.S."/>
            <person name="Schmidt S.A."/>
            <person name="Borneman A.R."/>
        </authorList>
    </citation>
    <scope>NUCLEOTIDE SEQUENCE [LARGE SCALE GENOMIC DNA]</scope>
    <source>
        <strain evidence="3">cv. Chardonnay</strain>
        <tissue evidence="2">Leaf</tissue>
    </source>
</reference>
<feature type="transmembrane region" description="Helical" evidence="1">
    <location>
        <begin position="57"/>
        <end position="74"/>
    </location>
</feature>
<dbReference type="Proteomes" id="UP000288805">
    <property type="component" value="Unassembled WGS sequence"/>
</dbReference>